<dbReference type="SUPFAM" id="SSF46785">
    <property type="entry name" value="Winged helix' DNA-binding domain"/>
    <property type="match status" value="1"/>
</dbReference>
<dbReference type="InterPro" id="IPR005119">
    <property type="entry name" value="LysR_subst-bd"/>
</dbReference>
<dbReference type="Proteomes" id="UP000250369">
    <property type="component" value="Unassembled WGS sequence"/>
</dbReference>
<dbReference type="EMBL" id="QMFB01000001">
    <property type="protein sequence ID" value="RAV23464.1"/>
    <property type="molecule type" value="Genomic_DNA"/>
</dbReference>
<dbReference type="GO" id="GO:0032993">
    <property type="term" value="C:protein-DNA complex"/>
    <property type="evidence" value="ECO:0007669"/>
    <property type="project" value="TreeGrafter"/>
</dbReference>
<accession>A0A329MW37</accession>
<dbReference type="PANTHER" id="PTHR30346">
    <property type="entry name" value="TRANSCRIPTIONAL DUAL REGULATOR HCAR-RELATED"/>
    <property type="match status" value="1"/>
</dbReference>
<comment type="similarity">
    <text evidence="1">Belongs to the LysR transcriptional regulatory family.</text>
</comment>
<keyword evidence="2" id="KW-0805">Transcription regulation</keyword>
<dbReference type="PRINTS" id="PR00039">
    <property type="entry name" value="HTHLYSR"/>
</dbReference>
<organism evidence="6 7">
    <name type="scientific">Paenibacillus contaminans</name>
    <dbReference type="NCBI Taxonomy" id="450362"/>
    <lineage>
        <taxon>Bacteria</taxon>
        <taxon>Bacillati</taxon>
        <taxon>Bacillota</taxon>
        <taxon>Bacilli</taxon>
        <taxon>Bacillales</taxon>
        <taxon>Paenibacillaceae</taxon>
        <taxon>Paenibacillus</taxon>
    </lineage>
</organism>
<keyword evidence="7" id="KW-1185">Reference proteome</keyword>
<dbReference type="Pfam" id="PF00126">
    <property type="entry name" value="HTH_1"/>
    <property type="match status" value="1"/>
</dbReference>
<dbReference type="FunFam" id="1.10.10.10:FF:000001">
    <property type="entry name" value="LysR family transcriptional regulator"/>
    <property type="match status" value="1"/>
</dbReference>
<dbReference type="Gene3D" id="3.40.190.290">
    <property type="match status" value="1"/>
</dbReference>
<keyword evidence="4" id="KW-0804">Transcription</keyword>
<dbReference type="PROSITE" id="PS50931">
    <property type="entry name" value="HTH_LYSR"/>
    <property type="match status" value="1"/>
</dbReference>
<protein>
    <submittedName>
        <fullName evidence="6">LysR family transcriptional regulator</fullName>
    </submittedName>
</protein>
<dbReference type="Pfam" id="PF03466">
    <property type="entry name" value="LysR_substrate"/>
    <property type="match status" value="1"/>
</dbReference>
<name>A0A329MW37_9BACL</name>
<comment type="caution">
    <text evidence="6">The sequence shown here is derived from an EMBL/GenBank/DDBJ whole genome shotgun (WGS) entry which is preliminary data.</text>
</comment>
<dbReference type="SUPFAM" id="SSF53850">
    <property type="entry name" value="Periplasmic binding protein-like II"/>
    <property type="match status" value="1"/>
</dbReference>
<dbReference type="OrthoDB" id="9803735at2"/>
<sequence>MDIRQLRYFIAIVEERQITAAARRLHIAQPPLSQQLRLLEKELGVKLVERTGKQLEITEAGNILYKRAIGIVKLMEESQIEVKETGNGLSGQLAIGVNTLSDERLPELLRTFREMFPRITYKIQQNESAQLCKMVKERAIELAIVRFPLELSEFSIMHLRTEPFYFVTSGKFNASQRKVSIEQIVGYELILPSTTGLGVYQMIVEAFTRQQLKPNVICECSDIATLLELVSTDFAATIVPETILKVHKGYNVQAFEIEGTSLSASSVLIWLKHHVLSKAAQNFIDMMAKQPV</sequence>
<dbReference type="GO" id="GO:0003700">
    <property type="term" value="F:DNA-binding transcription factor activity"/>
    <property type="evidence" value="ECO:0007669"/>
    <property type="project" value="InterPro"/>
</dbReference>
<feature type="domain" description="HTH lysR-type" evidence="5">
    <location>
        <begin position="1"/>
        <end position="58"/>
    </location>
</feature>
<keyword evidence="3" id="KW-0238">DNA-binding</keyword>
<dbReference type="Gene3D" id="1.10.10.10">
    <property type="entry name" value="Winged helix-like DNA-binding domain superfamily/Winged helix DNA-binding domain"/>
    <property type="match status" value="1"/>
</dbReference>
<evidence type="ECO:0000313" key="6">
    <source>
        <dbReference type="EMBL" id="RAV23464.1"/>
    </source>
</evidence>
<dbReference type="CDD" id="cd05466">
    <property type="entry name" value="PBP2_LTTR_substrate"/>
    <property type="match status" value="1"/>
</dbReference>
<dbReference type="InterPro" id="IPR000847">
    <property type="entry name" value="LysR_HTH_N"/>
</dbReference>
<gene>
    <name evidence="6" type="ORF">DQG23_02975</name>
</gene>
<proteinExistence type="inferred from homology"/>
<evidence type="ECO:0000259" key="5">
    <source>
        <dbReference type="PROSITE" id="PS50931"/>
    </source>
</evidence>
<evidence type="ECO:0000313" key="7">
    <source>
        <dbReference type="Proteomes" id="UP000250369"/>
    </source>
</evidence>
<dbReference type="InterPro" id="IPR036390">
    <property type="entry name" value="WH_DNA-bd_sf"/>
</dbReference>
<evidence type="ECO:0000256" key="2">
    <source>
        <dbReference type="ARBA" id="ARBA00023015"/>
    </source>
</evidence>
<evidence type="ECO:0000256" key="3">
    <source>
        <dbReference type="ARBA" id="ARBA00023125"/>
    </source>
</evidence>
<dbReference type="AlphaFoldDB" id="A0A329MW37"/>
<dbReference type="InterPro" id="IPR036388">
    <property type="entry name" value="WH-like_DNA-bd_sf"/>
</dbReference>
<reference evidence="6 7" key="1">
    <citation type="journal article" date="2009" name="Int. J. Syst. Evol. Microbiol.">
        <title>Paenibacillus contaminans sp. nov., isolated from a contaminated laboratory plate.</title>
        <authorList>
            <person name="Chou J.H."/>
            <person name="Lee J.H."/>
            <person name="Lin M.C."/>
            <person name="Chang P.S."/>
            <person name="Arun A.B."/>
            <person name="Young C.C."/>
            <person name="Chen W.M."/>
        </authorList>
    </citation>
    <scope>NUCLEOTIDE SEQUENCE [LARGE SCALE GENOMIC DNA]</scope>
    <source>
        <strain evidence="6 7">CKOBP-6</strain>
    </source>
</reference>
<dbReference type="GO" id="GO:0003677">
    <property type="term" value="F:DNA binding"/>
    <property type="evidence" value="ECO:0007669"/>
    <property type="project" value="UniProtKB-KW"/>
</dbReference>
<evidence type="ECO:0000256" key="1">
    <source>
        <dbReference type="ARBA" id="ARBA00009437"/>
    </source>
</evidence>
<dbReference type="PANTHER" id="PTHR30346:SF28">
    <property type="entry name" value="HTH-TYPE TRANSCRIPTIONAL REGULATOR CYNR"/>
    <property type="match status" value="1"/>
</dbReference>
<dbReference type="RefSeq" id="WP_113029283.1">
    <property type="nucleotide sequence ID" value="NZ_QMFB01000001.1"/>
</dbReference>
<evidence type="ECO:0000256" key="4">
    <source>
        <dbReference type="ARBA" id="ARBA00023163"/>
    </source>
</evidence>